<evidence type="ECO:0000313" key="2">
    <source>
        <dbReference type="EMBL" id="PCH61793.1"/>
    </source>
</evidence>
<comment type="caution">
    <text evidence="2">The sequence shown here is derived from an EMBL/GenBank/DDBJ whole genome shotgun (WGS) entry which is preliminary data.</text>
</comment>
<feature type="chain" id="PRO_5013082336" evidence="1">
    <location>
        <begin position="28"/>
        <end position="111"/>
    </location>
</feature>
<proteinExistence type="predicted"/>
<feature type="signal peptide" evidence="1">
    <location>
        <begin position="1"/>
        <end position="27"/>
    </location>
</feature>
<protein>
    <submittedName>
        <fullName evidence="2">Uncharacterized protein</fullName>
    </submittedName>
</protein>
<organism evidence="2 3">
    <name type="scientific">SAR86 cluster bacterium</name>
    <dbReference type="NCBI Taxonomy" id="2030880"/>
    <lineage>
        <taxon>Bacteria</taxon>
        <taxon>Pseudomonadati</taxon>
        <taxon>Pseudomonadota</taxon>
        <taxon>Gammaproteobacteria</taxon>
        <taxon>SAR86 cluster</taxon>
    </lineage>
</organism>
<dbReference type="EMBL" id="NVQR01000058">
    <property type="protein sequence ID" value="PCH61793.1"/>
    <property type="molecule type" value="Genomic_DNA"/>
</dbReference>
<accession>A0A2A4MPE7</accession>
<name>A0A2A4MPE7_9GAMM</name>
<evidence type="ECO:0000313" key="3">
    <source>
        <dbReference type="Proteomes" id="UP000218172"/>
    </source>
</evidence>
<gene>
    <name evidence="2" type="ORF">COC19_04230</name>
</gene>
<dbReference type="AlphaFoldDB" id="A0A2A4MPE7"/>
<reference evidence="3" key="1">
    <citation type="submission" date="2017-08" db="EMBL/GenBank/DDBJ databases">
        <title>A dynamic microbial community with high functional redundancy inhabits the cold, oxic subseafloor aquifer.</title>
        <authorList>
            <person name="Tully B.J."/>
            <person name="Wheat C.G."/>
            <person name="Glazer B.T."/>
            <person name="Huber J.A."/>
        </authorList>
    </citation>
    <scope>NUCLEOTIDE SEQUENCE [LARGE SCALE GENOMIC DNA]</scope>
</reference>
<keyword evidence="1" id="KW-0732">Signal</keyword>
<sequence>MTKNSNVSYALVIALLLMASLSGQVNAQGVRTNTHTGRVELLRQDEGYVIISAKTLPFSNEHTQIYLENTPMESQVLDEGMVVRYTLDSQGNLLRIDILGPANKLLELTNN</sequence>
<dbReference type="Proteomes" id="UP000218172">
    <property type="component" value="Unassembled WGS sequence"/>
</dbReference>
<evidence type="ECO:0000256" key="1">
    <source>
        <dbReference type="SAM" id="SignalP"/>
    </source>
</evidence>